<comment type="caution">
    <text evidence="2">The sequence shown here is derived from an EMBL/GenBank/DDBJ whole genome shotgun (WGS) entry which is preliminary data.</text>
</comment>
<feature type="compositionally biased region" description="Polar residues" evidence="1">
    <location>
        <begin position="315"/>
        <end position="325"/>
    </location>
</feature>
<evidence type="ECO:0000313" key="2">
    <source>
        <dbReference type="EMBL" id="KAG7312604.1"/>
    </source>
</evidence>
<feature type="region of interest" description="Disordered" evidence="1">
    <location>
        <begin position="1167"/>
        <end position="1220"/>
    </location>
</feature>
<gene>
    <name evidence="2" type="ORF">JYU34_000921</name>
</gene>
<evidence type="ECO:0000313" key="3">
    <source>
        <dbReference type="Proteomes" id="UP000823941"/>
    </source>
</evidence>
<reference evidence="2 3" key="1">
    <citation type="submission" date="2021-06" db="EMBL/GenBank/DDBJ databases">
        <title>A haploid diamondback moth (Plutella xylostella L.) genome assembly resolves 31 chromosomes and identifies a diamide resistance mutation.</title>
        <authorList>
            <person name="Ward C.M."/>
            <person name="Perry K.D."/>
            <person name="Baker G."/>
            <person name="Powis K."/>
            <person name="Heckel D.G."/>
            <person name="Baxter S.W."/>
        </authorList>
    </citation>
    <scope>NUCLEOTIDE SEQUENCE [LARGE SCALE GENOMIC DNA]</scope>
    <source>
        <strain evidence="2 3">LV</strain>
        <tissue evidence="2">Single pupa</tissue>
    </source>
</reference>
<feature type="region of interest" description="Disordered" evidence="1">
    <location>
        <begin position="1096"/>
        <end position="1153"/>
    </location>
</feature>
<proteinExistence type="predicted"/>
<organism evidence="2 3">
    <name type="scientific">Plutella xylostella</name>
    <name type="common">Diamondback moth</name>
    <name type="synonym">Plutella maculipennis</name>
    <dbReference type="NCBI Taxonomy" id="51655"/>
    <lineage>
        <taxon>Eukaryota</taxon>
        <taxon>Metazoa</taxon>
        <taxon>Ecdysozoa</taxon>
        <taxon>Arthropoda</taxon>
        <taxon>Hexapoda</taxon>
        <taxon>Insecta</taxon>
        <taxon>Pterygota</taxon>
        <taxon>Neoptera</taxon>
        <taxon>Endopterygota</taxon>
        <taxon>Lepidoptera</taxon>
        <taxon>Glossata</taxon>
        <taxon>Ditrysia</taxon>
        <taxon>Yponomeutoidea</taxon>
        <taxon>Plutellidae</taxon>
        <taxon>Plutella</taxon>
    </lineage>
</organism>
<feature type="compositionally biased region" description="Basic and acidic residues" evidence="1">
    <location>
        <begin position="1182"/>
        <end position="1220"/>
    </location>
</feature>
<evidence type="ECO:0000256" key="1">
    <source>
        <dbReference type="SAM" id="MobiDB-lite"/>
    </source>
</evidence>
<protein>
    <submittedName>
        <fullName evidence="2">Uncharacterized protein</fullName>
    </submittedName>
</protein>
<feature type="region of interest" description="Disordered" evidence="1">
    <location>
        <begin position="500"/>
        <end position="521"/>
    </location>
</feature>
<accession>A0ABQ7R5M0</accession>
<keyword evidence="3" id="KW-1185">Reference proteome</keyword>
<feature type="compositionally biased region" description="Polar residues" evidence="1">
    <location>
        <begin position="340"/>
        <end position="355"/>
    </location>
</feature>
<feature type="region of interest" description="Disordered" evidence="1">
    <location>
        <begin position="306"/>
        <end position="426"/>
    </location>
</feature>
<sequence length="1250" mass="140974">MYAQSDKFTKDAVTKRMVTEFEKLEYDESSVDDERITTITFQRKLDIVREVSEWLRTIPLETTFNAPTNYNRAVLVTEMAEDIFDVLESFSTDELNDLINLWMPELPVLQTHTEQLDTMRTSLIFRLENLKRSARTRHAIVPEVADGKSDVELFQDFVDPYVIVKQALGDDVATQAAMIHQLAHALKDVRDFQLARRLMKVSERNQSVRRFSMELEFIKHISEWLKHIPTKEIVNEAERKERMTLISNLAEYLGKAKDSNLDHPIPEAEITKHVSIFLDKVLVPTVGKDNYVSYISDLKGRVKWHENPATEPQGFPSQSGVPQQDRSAELRKHYIGNDTDYGTFSENVPKSSSQEEMALPLPEEVQLYGSSSKSQSLGSQNSGRNQTLVGQPSGQDPSAPRDENNASNAQRYHPPSFPRDIQQPEHNLSSQNYRPYQSVPIATPKGIHQQEHHNYSERPMPSGYPSYRPPSVRMSPNQFNAPNDSIVPSADFDLYTQNDRQRTNVSEGSARPRTDYGQTPPCTSPCADLYSASNAPRRNDSHISHGPRSIAGSSIGPHTTSLFEDQQKNCVDLLYDVIEEWCQGLPLEEATRQDEIRNSDLKAQMELRLVLQISEINRDDNIFNNPNTYDERLDYIITELLNAVPPNPTLETRKPALKDDLKQSILTLRPEIQKARDRYRFKEQLRMTVERATQRTFELSSEMRAQMDVICEEIIDDFIEYTYANNKARLKSKAMQTIEKALSHTNSPHEHAKRLFAALSQINAPIYESIYCEIGEIRMKREIAIWLKRIPQIDSNHVQTTIRQKIKSALAKKLYGLESTQTTENNMRPAIYKALKKMGVEQDNDQLVEELLVRLRNSKTQRYQQDPIIVDEVPSYASSFDRNLPQSDPPIIEPRVQSPQNQHQRAASALGLELLQNTLNPGIPLATIPQSSGIHSTLNPRMPLAPIPQSSGLHSTLNPGIPLAPIPQSSGLHSTLNPGIPLAPIPQSSGLHRTQNPGIPLAPIPQSSGLHSTLNPGMPIAPIAQSARKTWQRQTPAIAPGVALEPTGCGGICQTSQAISARTPAVPIIQTMPIPAPISAPIYRENPTNPANMPPAISAPIFRENPRSPANIPPPSITVTSPSLPPQLRTQSRSRQLPRLDVPPDRLATNPENINVDHEYLVQDSFGFSTPNDRGIPARQVDAPRKPPAKYDRPTKRTKLNKDTEKVKHPCRCPKDDDRRPMPCDYHMPGLYMPPPMPPPMPPYGIYYYY</sequence>
<dbReference type="Proteomes" id="UP000823941">
    <property type="component" value="Chromosome 2"/>
</dbReference>
<dbReference type="EMBL" id="JAHIBW010000002">
    <property type="protein sequence ID" value="KAG7312604.1"/>
    <property type="molecule type" value="Genomic_DNA"/>
</dbReference>
<feature type="compositionally biased region" description="Low complexity" evidence="1">
    <location>
        <begin position="366"/>
        <end position="383"/>
    </location>
</feature>
<name>A0ABQ7R5M0_PLUXY</name>
<feature type="compositionally biased region" description="Polar residues" evidence="1">
    <location>
        <begin position="384"/>
        <end position="396"/>
    </location>
</feature>